<dbReference type="PANTHER" id="PTHR30627">
    <property type="entry name" value="PEPTIDOGLYCAN D,D-TRANSPEPTIDASE"/>
    <property type="match status" value="1"/>
</dbReference>
<feature type="domain" description="Penicillin-binding protein dimerisation" evidence="16">
    <location>
        <begin position="48"/>
        <end position="220"/>
    </location>
</feature>
<evidence type="ECO:0000256" key="8">
    <source>
        <dbReference type="ARBA" id="ARBA00022801"/>
    </source>
</evidence>
<accession>E4TZ71</accession>
<keyword evidence="11 14" id="KW-1133">Transmembrane helix</keyword>
<dbReference type="EMBL" id="CP002355">
    <property type="protein sequence ID" value="ADR34086.1"/>
    <property type="molecule type" value="Genomic_DNA"/>
</dbReference>
<evidence type="ECO:0000256" key="2">
    <source>
        <dbReference type="ARBA" id="ARBA00004236"/>
    </source>
</evidence>
<evidence type="ECO:0000256" key="10">
    <source>
        <dbReference type="ARBA" id="ARBA00022984"/>
    </source>
</evidence>
<dbReference type="GO" id="GO:0005886">
    <property type="term" value="C:plasma membrane"/>
    <property type="evidence" value="ECO:0007669"/>
    <property type="project" value="UniProtKB-SubCell"/>
</dbReference>
<keyword evidence="4" id="KW-0997">Cell inner membrane</keyword>
<evidence type="ECO:0000256" key="14">
    <source>
        <dbReference type="SAM" id="Phobius"/>
    </source>
</evidence>
<evidence type="ECO:0000256" key="6">
    <source>
        <dbReference type="ARBA" id="ARBA00022670"/>
    </source>
</evidence>
<dbReference type="InterPro" id="IPR001460">
    <property type="entry name" value="PCN-bd_Tpept"/>
</dbReference>
<organism evidence="17 18">
    <name type="scientific">Sulfuricurvum kujiense (strain ATCC BAA-921 / DSM 16994 / JCM 11577 / YK-1)</name>
    <dbReference type="NCBI Taxonomy" id="709032"/>
    <lineage>
        <taxon>Bacteria</taxon>
        <taxon>Pseudomonadati</taxon>
        <taxon>Campylobacterota</taxon>
        <taxon>Epsilonproteobacteria</taxon>
        <taxon>Campylobacterales</taxon>
        <taxon>Sulfurimonadaceae</taxon>
        <taxon>Sulfuricurvum</taxon>
    </lineage>
</organism>
<keyword evidence="13" id="KW-0961">Cell wall biogenesis/degradation</keyword>
<keyword evidence="17" id="KW-0328">Glycosyltransferase</keyword>
<reference evidence="17 18" key="1">
    <citation type="journal article" date="2012" name="Stand. Genomic Sci.">
        <title>Complete genome sequence of the sulfur compounds oxidizing chemolithoautotroph Sulfuricurvum kujiense type strain (YK-1(T)).</title>
        <authorList>
            <person name="Han C."/>
            <person name="Kotsyurbenko O."/>
            <person name="Chertkov O."/>
            <person name="Held B."/>
            <person name="Lapidus A."/>
            <person name="Nolan M."/>
            <person name="Lucas S."/>
            <person name="Hammon N."/>
            <person name="Deshpande S."/>
            <person name="Cheng J.F."/>
            <person name="Tapia R."/>
            <person name="Goodwin L.A."/>
            <person name="Pitluck S."/>
            <person name="Liolios K."/>
            <person name="Pagani I."/>
            <person name="Ivanova N."/>
            <person name="Mavromatis K."/>
            <person name="Mikhailova N."/>
            <person name="Pati A."/>
            <person name="Chen A."/>
            <person name="Palaniappan K."/>
            <person name="Land M."/>
            <person name="Hauser L."/>
            <person name="Chang Y.J."/>
            <person name="Jeffries C.D."/>
            <person name="Brambilla E.M."/>
            <person name="Rohde M."/>
            <person name="Spring S."/>
            <person name="Sikorski J."/>
            <person name="Goker M."/>
            <person name="Woyke T."/>
            <person name="Bristow J."/>
            <person name="Eisen J.A."/>
            <person name="Markowitz V."/>
            <person name="Hugenholtz P."/>
            <person name="Kyrpides N.C."/>
            <person name="Klenk H.P."/>
            <person name="Detter J.C."/>
        </authorList>
    </citation>
    <scope>NUCLEOTIDE SEQUENCE [LARGE SCALE GENOMIC DNA]</scope>
    <source>
        <strain evidence="18">ATCC BAA-921 / DSM 16994 / JCM 11577 / YK-1</strain>
    </source>
</reference>
<evidence type="ECO:0000256" key="5">
    <source>
        <dbReference type="ARBA" id="ARBA00022645"/>
    </source>
</evidence>
<keyword evidence="12 14" id="KW-0472">Membrane</keyword>
<dbReference type="InterPro" id="IPR012338">
    <property type="entry name" value="Beta-lactam/transpept-like"/>
</dbReference>
<evidence type="ECO:0000256" key="3">
    <source>
        <dbReference type="ARBA" id="ARBA00022475"/>
    </source>
</evidence>
<dbReference type="GO" id="GO:0009002">
    <property type="term" value="F:serine-type D-Ala-D-Ala carboxypeptidase activity"/>
    <property type="evidence" value="ECO:0007669"/>
    <property type="project" value="InterPro"/>
</dbReference>
<dbReference type="GO" id="GO:0008658">
    <property type="term" value="F:penicillin binding"/>
    <property type="evidence" value="ECO:0007669"/>
    <property type="project" value="InterPro"/>
</dbReference>
<evidence type="ECO:0000256" key="1">
    <source>
        <dbReference type="ARBA" id="ARBA00004167"/>
    </source>
</evidence>
<dbReference type="OrthoDB" id="9766847at2"/>
<keyword evidence="5" id="KW-0121">Carboxypeptidase</keyword>
<keyword evidence="9" id="KW-0133">Cell shape</keyword>
<keyword evidence="6" id="KW-0645">Protease</keyword>
<proteinExistence type="predicted"/>
<keyword evidence="17" id="KW-0808">Transferase</keyword>
<evidence type="ECO:0000256" key="9">
    <source>
        <dbReference type="ARBA" id="ARBA00022960"/>
    </source>
</evidence>
<dbReference type="Proteomes" id="UP000008721">
    <property type="component" value="Chromosome"/>
</dbReference>
<dbReference type="Pfam" id="PF00905">
    <property type="entry name" value="Transpeptidase"/>
    <property type="match status" value="1"/>
</dbReference>
<dbReference type="STRING" id="709032.Sulku_1424"/>
<dbReference type="EC" id="2.4.1.129" evidence="17"/>
<dbReference type="Gene3D" id="3.90.1310.10">
    <property type="entry name" value="Penicillin-binding protein 2a (Domain 2)"/>
    <property type="match status" value="1"/>
</dbReference>
<dbReference type="InterPro" id="IPR036138">
    <property type="entry name" value="PBP_dimer_sf"/>
</dbReference>
<dbReference type="InterPro" id="IPR050515">
    <property type="entry name" value="Beta-lactam/transpept"/>
</dbReference>
<keyword evidence="3" id="KW-1003">Cell membrane</keyword>
<keyword evidence="8" id="KW-0378">Hydrolase</keyword>
<evidence type="ECO:0000259" key="15">
    <source>
        <dbReference type="Pfam" id="PF00905"/>
    </source>
</evidence>
<keyword evidence="7 14" id="KW-0812">Transmembrane</keyword>
<feature type="domain" description="Penicillin-binding protein transpeptidase" evidence="15">
    <location>
        <begin position="253"/>
        <end position="583"/>
    </location>
</feature>
<dbReference type="SUPFAM" id="SSF56519">
    <property type="entry name" value="Penicillin binding protein dimerisation domain"/>
    <property type="match status" value="1"/>
</dbReference>
<dbReference type="GO" id="GO:0008360">
    <property type="term" value="P:regulation of cell shape"/>
    <property type="evidence" value="ECO:0007669"/>
    <property type="project" value="UniProtKB-KW"/>
</dbReference>
<comment type="subcellular location">
    <subcellularLocation>
        <location evidence="2">Cell membrane</location>
    </subcellularLocation>
    <subcellularLocation>
        <location evidence="1">Membrane</location>
        <topology evidence="1">Single-pass membrane protein</topology>
    </subcellularLocation>
</comment>
<evidence type="ECO:0000313" key="18">
    <source>
        <dbReference type="Proteomes" id="UP000008721"/>
    </source>
</evidence>
<dbReference type="GO" id="GO:0009252">
    <property type="term" value="P:peptidoglycan biosynthetic process"/>
    <property type="evidence" value="ECO:0007669"/>
    <property type="project" value="UniProtKB-KW"/>
</dbReference>
<dbReference type="GO" id="GO:0071972">
    <property type="term" value="F:peptidoglycan L,D-transpeptidase activity"/>
    <property type="evidence" value="ECO:0007669"/>
    <property type="project" value="TreeGrafter"/>
</dbReference>
<dbReference type="AlphaFoldDB" id="E4TZ71"/>
<keyword evidence="18" id="KW-1185">Reference proteome</keyword>
<dbReference type="PANTHER" id="PTHR30627:SF2">
    <property type="entry name" value="PEPTIDOGLYCAN D,D-TRANSPEPTIDASE MRDA"/>
    <property type="match status" value="1"/>
</dbReference>
<evidence type="ECO:0000256" key="13">
    <source>
        <dbReference type="ARBA" id="ARBA00023316"/>
    </source>
</evidence>
<evidence type="ECO:0000313" key="17">
    <source>
        <dbReference type="EMBL" id="ADR34086.1"/>
    </source>
</evidence>
<keyword evidence="10" id="KW-0573">Peptidoglycan synthesis</keyword>
<dbReference type="InterPro" id="IPR017790">
    <property type="entry name" value="Penicillin-binding_protein_2"/>
</dbReference>
<dbReference type="SUPFAM" id="SSF56601">
    <property type="entry name" value="beta-lactamase/transpeptidase-like"/>
    <property type="match status" value="1"/>
</dbReference>
<dbReference type="Pfam" id="PF03717">
    <property type="entry name" value="PBP_dimer"/>
    <property type="match status" value="1"/>
</dbReference>
<sequence length="609" mass="67749">MKIKILLSIFIIVWIGLIVRVFHLAVQFNEYYENLSENNSIKSELSAPVRGEILDRNKEPVAINELGFKIAFAPHLTKGKDSSRLDAEISYLVSMIPTLDAKKIAKTYKMQDSYYNHAYIDVVDFVPHETIIPIYALMNLRDSIKISPSPKRLYPYGLIGAHLIGYVAKANQKEIDADPSLQLLGHVGKNGIEKYYNKYLQGVAGERRIKVNAHNVEIEELGRSATQENHNLVLNLDMNLQSFITQAFETKVGAIIVMDIHGAIYAAGSYPEYDINRFVSGISSEEWNALMSSVDSPFTNKLINGLYPPGSTIKNNMGLIYINSGVWNEYTTINSTGSMRLGNRTFRDWKKNGHGPTNITKAIVESCDDYFYQGSLQVGIDRMSNGLMRMGLGKKTGIDLPNEFIGTVPSRTWKREKFHKPWYQGETLNTSIGQGDMLVTPMQIAQQTALMATGMLPIPHIAKMIGNAPYTPAPLDVLTPAEKQKLPIIQQAMRGVCNDPGGTAKAYVYTRFPIAGKTGTAQTTGISQTVKERQKEYSMDYFKRSHAWFTTYGPADNPQFVVTVMVEHGGHGGEATGGIVSSIYNKLDDLGYIKKNLPTEAPTTPLKNP</sequence>
<protein>
    <submittedName>
        <fullName evidence="17">Peptidoglycan glycosyltransferase</fullName>
        <ecNumber evidence="17">2.4.1.129</ecNumber>
    </submittedName>
</protein>
<evidence type="ECO:0000256" key="7">
    <source>
        <dbReference type="ARBA" id="ARBA00022692"/>
    </source>
</evidence>
<dbReference type="GO" id="GO:0071555">
    <property type="term" value="P:cell wall organization"/>
    <property type="evidence" value="ECO:0007669"/>
    <property type="project" value="UniProtKB-KW"/>
</dbReference>
<dbReference type="eggNOG" id="COG0768">
    <property type="taxonomic scope" value="Bacteria"/>
</dbReference>
<dbReference type="GO" id="GO:0016757">
    <property type="term" value="F:glycosyltransferase activity"/>
    <property type="evidence" value="ECO:0007669"/>
    <property type="project" value="UniProtKB-KW"/>
</dbReference>
<evidence type="ECO:0000256" key="4">
    <source>
        <dbReference type="ARBA" id="ARBA00022519"/>
    </source>
</evidence>
<dbReference type="KEGG" id="sku:Sulku_1424"/>
<feature type="transmembrane region" description="Helical" evidence="14">
    <location>
        <begin position="5"/>
        <end position="26"/>
    </location>
</feature>
<dbReference type="GO" id="GO:0006508">
    <property type="term" value="P:proteolysis"/>
    <property type="evidence" value="ECO:0007669"/>
    <property type="project" value="UniProtKB-KW"/>
</dbReference>
<dbReference type="RefSeq" id="WP_013460283.1">
    <property type="nucleotide sequence ID" value="NC_014762.1"/>
</dbReference>
<evidence type="ECO:0000256" key="11">
    <source>
        <dbReference type="ARBA" id="ARBA00022989"/>
    </source>
</evidence>
<dbReference type="HOGENOM" id="CLU_009289_1_2_7"/>
<dbReference type="InterPro" id="IPR005311">
    <property type="entry name" value="PBP_dimer"/>
</dbReference>
<evidence type="ECO:0000259" key="16">
    <source>
        <dbReference type="Pfam" id="PF03717"/>
    </source>
</evidence>
<dbReference type="Gene3D" id="3.30.1390.30">
    <property type="entry name" value="Penicillin-binding protein 2a, domain 3"/>
    <property type="match status" value="1"/>
</dbReference>
<dbReference type="NCBIfam" id="TIGR03423">
    <property type="entry name" value="pbp2_mrdA"/>
    <property type="match status" value="1"/>
</dbReference>
<gene>
    <name evidence="17" type="ordered locus">Sulku_1424</name>
</gene>
<dbReference type="Gene3D" id="3.40.710.10">
    <property type="entry name" value="DD-peptidase/beta-lactamase superfamily"/>
    <property type="match status" value="1"/>
</dbReference>
<evidence type="ECO:0000256" key="12">
    <source>
        <dbReference type="ARBA" id="ARBA00023136"/>
    </source>
</evidence>
<name>E4TZ71_SULKY</name>